<organism evidence="3 4">
    <name type="scientific">Populus tomentosa</name>
    <name type="common">Chinese white poplar</name>
    <dbReference type="NCBI Taxonomy" id="118781"/>
    <lineage>
        <taxon>Eukaryota</taxon>
        <taxon>Viridiplantae</taxon>
        <taxon>Streptophyta</taxon>
        <taxon>Embryophyta</taxon>
        <taxon>Tracheophyta</taxon>
        <taxon>Spermatophyta</taxon>
        <taxon>Magnoliopsida</taxon>
        <taxon>eudicotyledons</taxon>
        <taxon>Gunneridae</taxon>
        <taxon>Pentapetalae</taxon>
        <taxon>rosids</taxon>
        <taxon>fabids</taxon>
        <taxon>Malpighiales</taxon>
        <taxon>Salicaceae</taxon>
        <taxon>Saliceae</taxon>
        <taxon>Populus</taxon>
    </lineage>
</organism>
<keyword evidence="2" id="KW-0325">Glycoprotein</keyword>
<keyword evidence="4" id="KW-1185">Reference proteome</keyword>
<evidence type="ECO:0000256" key="1">
    <source>
        <dbReference type="ARBA" id="ARBA00008668"/>
    </source>
</evidence>
<dbReference type="PANTHER" id="PTHR22835:SF292">
    <property type="entry name" value="ESTERASE-LIKE ISOFORM X1"/>
    <property type="match status" value="1"/>
</dbReference>
<dbReference type="Pfam" id="PF00657">
    <property type="entry name" value="Lipase_GDSL"/>
    <property type="match status" value="1"/>
</dbReference>
<evidence type="ECO:0000313" key="3">
    <source>
        <dbReference type="EMBL" id="KAG6735855.1"/>
    </source>
</evidence>
<evidence type="ECO:0000313" key="4">
    <source>
        <dbReference type="Proteomes" id="UP000886885"/>
    </source>
</evidence>
<dbReference type="AlphaFoldDB" id="A0A8X7XQL1"/>
<dbReference type="Proteomes" id="UP000886885">
    <property type="component" value="Unassembled WGS sequence"/>
</dbReference>
<gene>
    <name evidence="3" type="ORF">POTOM_061479</name>
</gene>
<comment type="caution">
    <text evidence="3">The sequence shown here is derived from an EMBL/GenBank/DDBJ whole genome shotgun (WGS) entry which is preliminary data.</text>
</comment>
<accession>A0A8X7XQL1</accession>
<reference evidence="3" key="1">
    <citation type="journal article" date="2020" name="bioRxiv">
        <title>Hybrid origin of Populus tomentosa Carr. identified through genome sequencing and phylogenomic analysis.</title>
        <authorList>
            <person name="An X."/>
            <person name="Gao K."/>
            <person name="Chen Z."/>
            <person name="Li J."/>
            <person name="Yang X."/>
            <person name="Yang X."/>
            <person name="Zhou J."/>
            <person name="Guo T."/>
            <person name="Zhao T."/>
            <person name="Huang S."/>
            <person name="Miao D."/>
            <person name="Khan W.U."/>
            <person name="Rao P."/>
            <person name="Ye M."/>
            <person name="Lei B."/>
            <person name="Liao W."/>
            <person name="Wang J."/>
            <person name="Ji L."/>
            <person name="Li Y."/>
            <person name="Guo B."/>
            <person name="Mustafa N.S."/>
            <person name="Li S."/>
            <person name="Yun Q."/>
            <person name="Keller S.R."/>
            <person name="Mao J."/>
            <person name="Zhang R."/>
            <person name="Strauss S.H."/>
        </authorList>
    </citation>
    <scope>NUCLEOTIDE SEQUENCE</scope>
    <source>
        <strain evidence="3">GM15</strain>
        <tissue evidence="3">Leaf</tissue>
    </source>
</reference>
<dbReference type="GO" id="GO:0016788">
    <property type="term" value="F:hydrolase activity, acting on ester bonds"/>
    <property type="evidence" value="ECO:0007669"/>
    <property type="project" value="InterPro"/>
</dbReference>
<dbReference type="Gene3D" id="3.40.50.1110">
    <property type="entry name" value="SGNH hydrolase"/>
    <property type="match status" value="1"/>
</dbReference>
<dbReference type="InterPro" id="IPR001087">
    <property type="entry name" value="GDSL"/>
</dbReference>
<comment type="similarity">
    <text evidence="1">Belongs to the 'GDSL' lipolytic enzyme family.</text>
</comment>
<dbReference type="OrthoDB" id="1600564at2759"/>
<dbReference type="EMBL" id="JAAWWB010001632">
    <property type="protein sequence ID" value="KAG6735855.1"/>
    <property type="molecule type" value="Genomic_DNA"/>
</dbReference>
<evidence type="ECO:0000256" key="2">
    <source>
        <dbReference type="ARBA" id="ARBA00023180"/>
    </source>
</evidence>
<proteinExistence type="inferred from homology"/>
<name>A0A8X7XQL1_POPTO</name>
<dbReference type="PANTHER" id="PTHR22835">
    <property type="entry name" value="ZINC FINGER FYVE DOMAIN CONTAINING PROTEIN"/>
    <property type="match status" value="1"/>
</dbReference>
<protein>
    <submittedName>
        <fullName evidence="3">Uncharacterized protein</fullName>
    </submittedName>
</protein>
<dbReference type="InterPro" id="IPR036514">
    <property type="entry name" value="SGNH_hydro_sf"/>
</dbReference>
<sequence>MLDEESVDAADDENRWPVAAVAAMVGAIWKKGTLDVGVHGVCGEELGTAEPQRGKGLWFVYGEREGRSREGEQDVVVVAWRGKGKKEQRLGKMIIQDMKYFEAHHYIYCDVSAKSLNLSFLSAYLDSLGTNFTVGANFATASSTIRLPARIIPANNGFSPFFFLVQYNQFVQLKARSQLIRKQGGVFAQLMPKEEYFQKALYTFDIGQNDLGAGFFGNMSVEEVNASVPSIVNTFLTDVKSIYNSGARSFWIHNTGPIGCLGYILANFPSAEKDSVGCAKSYNEVAQYFNYELKETVLHLRKVLPSAAFTYVDVYSVKYSLFSEPKKHGFELPLVACCGSGGMYNYNSSAGCGATITVNGTQMTVGSCDDPSVRVVWDGIHYTEAANKFIFEQISTGAFSDPPIPLKMACQRTVG</sequence>